<dbReference type="PANTHER" id="PTHR14413">
    <property type="entry name" value="RIBOSOMAL PROTEIN L17"/>
    <property type="match status" value="1"/>
</dbReference>
<evidence type="ECO:0000256" key="6">
    <source>
        <dbReference type="SAM" id="MobiDB-lite"/>
    </source>
</evidence>
<organism evidence="7 8">
    <name type="scientific">Candidatus Moanibacter tarae</name>
    <dbReference type="NCBI Taxonomy" id="2200854"/>
    <lineage>
        <taxon>Bacteria</taxon>
        <taxon>Pseudomonadati</taxon>
        <taxon>Verrucomicrobiota</taxon>
        <taxon>Opitutia</taxon>
        <taxon>Puniceicoccales</taxon>
        <taxon>Puniceicoccales incertae sedis</taxon>
        <taxon>Candidatus Moanibacter</taxon>
    </lineage>
</organism>
<accession>A0A2Z4ADE1</accession>
<evidence type="ECO:0000313" key="8">
    <source>
        <dbReference type="Proteomes" id="UP000247465"/>
    </source>
</evidence>
<evidence type="ECO:0000256" key="4">
    <source>
        <dbReference type="HAMAP-Rule" id="MF_01368"/>
    </source>
</evidence>
<dbReference type="EMBL" id="CP029803">
    <property type="protein sequence ID" value="AWT59385.1"/>
    <property type="molecule type" value="Genomic_DNA"/>
</dbReference>
<dbReference type="KEGG" id="mtar:DF168_00572"/>
<dbReference type="Pfam" id="PF01196">
    <property type="entry name" value="Ribosomal_L17"/>
    <property type="match status" value="1"/>
</dbReference>
<dbReference type="GO" id="GO:0006412">
    <property type="term" value="P:translation"/>
    <property type="evidence" value="ECO:0007669"/>
    <property type="project" value="UniProtKB-UniRule"/>
</dbReference>
<name>A0A2Z4ADE1_9BACT</name>
<proteinExistence type="inferred from homology"/>
<evidence type="ECO:0000313" key="7">
    <source>
        <dbReference type="EMBL" id="AWT59385.1"/>
    </source>
</evidence>
<sequence>MRHRKHNQQLGVKKGHRQAILGNLASALFEHARIETTLVKAKALRPFAEKLITFAKKAQESSPERALYLRRLTISRIRNKGAAHVLFEERANEFVDRNGGYTRIYKLGRRIGDGAEMAIVELIGAADEGYQDSRKKSKKKSDGPSDERKALETVENESDNSETGVNVSDEETTPSTDDTGSVDEPEKPGAEK</sequence>
<dbReference type="PROSITE" id="PS01167">
    <property type="entry name" value="RIBOSOMAL_L17"/>
    <property type="match status" value="1"/>
</dbReference>
<dbReference type="NCBIfam" id="TIGR00059">
    <property type="entry name" value="L17"/>
    <property type="match status" value="1"/>
</dbReference>
<keyword evidence="3 4" id="KW-0687">Ribonucleoprotein</keyword>
<dbReference type="InterPro" id="IPR047859">
    <property type="entry name" value="Ribosomal_bL17_CS"/>
</dbReference>
<dbReference type="InterPro" id="IPR036373">
    <property type="entry name" value="Ribosomal_bL17_sf"/>
</dbReference>
<dbReference type="AlphaFoldDB" id="A0A2Z4ADE1"/>
<gene>
    <name evidence="4 7" type="primary">rplQ</name>
    <name evidence="7" type="ORF">DF168_00572</name>
</gene>
<dbReference type="InterPro" id="IPR000456">
    <property type="entry name" value="Ribosomal_bL17"/>
</dbReference>
<evidence type="ECO:0000256" key="5">
    <source>
        <dbReference type="RuleBase" id="RU000660"/>
    </source>
</evidence>
<evidence type="ECO:0000256" key="2">
    <source>
        <dbReference type="ARBA" id="ARBA00022980"/>
    </source>
</evidence>
<dbReference type="SUPFAM" id="SSF64263">
    <property type="entry name" value="Prokaryotic ribosomal protein L17"/>
    <property type="match status" value="1"/>
</dbReference>
<dbReference type="Gene3D" id="3.90.1030.10">
    <property type="entry name" value="Ribosomal protein L17"/>
    <property type="match status" value="1"/>
</dbReference>
<feature type="region of interest" description="Disordered" evidence="6">
    <location>
        <begin position="130"/>
        <end position="192"/>
    </location>
</feature>
<dbReference type="GO" id="GO:0003735">
    <property type="term" value="F:structural constituent of ribosome"/>
    <property type="evidence" value="ECO:0007669"/>
    <property type="project" value="InterPro"/>
</dbReference>
<dbReference type="Proteomes" id="UP000247465">
    <property type="component" value="Chromosome"/>
</dbReference>
<protein>
    <recommendedName>
        <fullName evidence="4">Large ribosomal subunit protein bL17</fullName>
    </recommendedName>
</protein>
<feature type="compositionally biased region" description="Basic and acidic residues" evidence="6">
    <location>
        <begin position="140"/>
        <end position="152"/>
    </location>
</feature>
<dbReference type="HAMAP" id="MF_01368">
    <property type="entry name" value="Ribosomal_bL17"/>
    <property type="match status" value="1"/>
</dbReference>
<evidence type="ECO:0000256" key="1">
    <source>
        <dbReference type="ARBA" id="ARBA00008777"/>
    </source>
</evidence>
<reference evidence="7 8" key="1">
    <citation type="submission" date="2018-06" db="EMBL/GenBank/DDBJ databases">
        <title>Draft Genome Sequence of a Novel Marine Bacterium Related to the Verrucomicrobia.</title>
        <authorList>
            <person name="Vosseberg J."/>
            <person name="Martijn J."/>
            <person name="Ettema T.J.G."/>
        </authorList>
    </citation>
    <scope>NUCLEOTIDE SEQUENCE [LARGE SCALE GENOMIC DNA]</scope>
    <source>
        <strain evidence="7">TARA_B100001123</strain>
    </source>
</reference>
<dbReference type="GO" id="GO:0022625">
    <property type="term" value="C:cytosolic large ribosomal subunit"/>
    <property type="evidence" value="ECO:0007669"/>
    <property type="project" value="TreeGrafter"/>
</dbReference>
<evidence type="ECO:0000256" key="3">
    <source>
        <dbReference type="ARBA" id="ARBA00023274"/>
    </source>
</evidence>
<keyword evidence="2 4" id="KW-0689">Ribosomal protein</keyword>
<comment type="similarity">
    <text evidence="1 4 5">Belongs to the bacterial ribosomal protein bL17 family.</text>
</comment>
<dbReference type="PANTHER" id="PTHR14413:SF16">
    <property type="entry name" value="LARGE RIBOSOMAL SUBUNIT PROTEIN BL17M"/>
    <property type="match status" value="1"/>
</dbReference>
<comment type="subunit">
    <text evidence="4">Part of the 50S ribosomal subunit. Contacts protein L32.</text>
</comment>